<feature type="non-terminal residue" evidence="1">
    <location>
        <position position="107"/>
    </location>
</feature>
<gene>
    <name evidence="1" type="ORF">HAX54_033721</name>
</gene>
<evidence type="ECO:0000313" key="2">
    <source>
        <dbReference type="Proteomes" id="UP000823775"/>
    </source>
</evidence>
<accession>A0ABS8VFY9</accession>
<dbReference type="EMBL" id="JACEIK010004329">
    <property type="protein sequence ID" value="MCD9645068.1"/>
    <property type="molecule type" value="Genomic_DNA"/>
</dbReference>
<evidence type="ECO:0000313" key="1">
    <source>
        <dbReference type="EMBL" id="MCD9645068.1"/>
    </source>
</evidence>
<organism evidence="1 2">
    <name type="scientific">Datura stramonium</name>
    <name type="common">Jimsonweed</name>
    <name type="synonym">Common thornapple</name>
    <dbReference type="NCBI Taxonomy" id="4076"/>
    <lineage>
        <taxon>Eukaryota</taxon>
        <taxon>Viridiplantae</taxon>
        <taxon>Streptophyta</taxon>
        <taxon>Embryophyta</taxon>
        <taxon>Tracheophyta</taxon>
        <taxon>Spermatophyta</taxon>
        <taxon>Magnoliopsida</taxon>
        <taxon>eudicotyledons</taxon>
        <taxon>Gunneridae</taxon>
        <taxon>Pentapetalae</taxon>
        <taxon>asterids</taxon>
        <taxon>lamiids</taxon>
        <taxon>Solanales</taxon>
        <taxon>Solanaceae</taxon>
        <taxon>Solanoideae</taxon>
        <taxon>Datureae</taxon>
        <taxon>Datura</taxon>
    </lineage>
</organism>
<feature type="non-terminal residue" evidence="1">
    <location>
        <position position="1"/>
    </location>
</feature>
<dbReference type="Proteomes" id="UP000823775">
    <property type="component" value="Unassembled WGS sequence"/>
</dbReference>
<sequence length="107" mass="11968">KRIPRRASSADFAGSYRHSSALILLYHVFYVKLSVSRLTIHRRFTGGPAIRARCPSLGPLYYIDNPGGHGFSLVVHRRVHWSLPPAFFFALAFNGISPRTSDLSIPC</sequence>
<comment type="caution">
    <text evidence="1">The sequence shown here is derived from an EMBL/GenBank/DDBJ whole genome shotgun (WGS) entry which is preliminary data.</text>
</comment>
<name>A0ABS8VFY9_DATST</name>
<reference evidence="1 2" key="1">
    <citation type="journal article" date="2021" name="BMC Genomics">
        <title>Datura genome reveals duplications of psychoactive alkaloid biosynthetic genes and high mutation rate following tissue culture.</title>
        <authorList>
            <person name="Rajewski A."/>
            <person name="Carter-House D."/>
            <person name="Stajich J."/>
            <person name="Litt A."/>
        </authorList>
    </citation>
    <scope>NUCLEOTIDE SEQUENCE [LARGE SCALE GENOMIC DNA]</scope>
    <source>
        <strain evidence="1">AR-01</strain>
    </source>
</reference>
<keyword evidence="2" id="KW-1185">Reference proteome</keyword>
<protein>
    <submittedName>
        <fullName evidence="1">Uncharacterized protein</fullName>
    </submittedName>
</protein>
<proteinExistence type="predicted"/>